<dbReference type="InterPro" id="IPR050144">
    <property type="entry name" value="AAE_transporter"/>
</dbReference>
<evidence type="ECO:0000256" key="2">
    <source>
        <dbReference type="ARBA" id="ARBA00022448"/>
    </source>
</evidence>
<keyword evidence="2" id="KW-0813">Transport</keyword>
<feature type="transmembrane region" description="Helical" evidence="7">
    <location>
        <begin position="482"/>
        <end position="502"/>
    </location>
</feature>
<evidence type="ECO:0000259" key="8">
    <source>
        <dbReference type="PROSITE" id="PS51202"/>
    </source>
</evidence>
<protein>
    <submittedName>
        <fullName evidence="9">Aspartate/alanine antiporter</fullName>
    </submittedName>
</protein>
<sequence>MPETDGLYAFQFFFQKTDLLINFLVILVGIAFGNLRIKGVGFGSSGVLIAAMVAGYFWQFEPVTILQDLGIVLFLLSVGLEAGPSFFRAFRQHAREYIVNVLALLAIAGVTVVAIVVATGVPMGIGLGLFAGSFTSSPALISALQFSPDEQVIFGYGVAYPFGLLGVILFITVAVKLLRRQVAEELNAHSDVHTAVYKVNNADYNGRLIRDLDVLTENDVVVSGVLRDLSMLPAGGNTPILVGDVVRLEGRAEDVERVGPALGEEIQESFDENAELDTRSIAVENLSVVNRSLSDLGIRLRYNVSLTRVVRSNVEFVPRHDLTLEYGDVVVAVGTPYQLDQLELFLGHEHHTVQRRVDIGSLAATLFLAFAIGGVIIPIPTLGQFSLGLAGGALVSGLIFGHFGHIGNFIGRFPRNATAVLKEFGLALFFVQVGLETGQSFVDALDAQAIYYAFYAVAFAVVPMAGSFLVGHYLLRIPISECFGVICGGMTFTPGLDIIRQVDSSERPVVAYSSVYPVSLILVIVLVQGMHLAIASLRAF</sequence>
<dbReference type="NCBIfam" id="TIGR01625">
    <property type="entry name" value="YidE_YbjL_dupl"/>
    <property type="match status" value="1"/>
</dbReference>
<feature type="transmembrane region" description="Helical" evidence="7">
    <location>
        <begin position="152"/>
        <end position="175"/>
    </location>
</feature>
<dbReference type="Pfam" id="PF02080">
    <property type="entry name" value="TrkA_C"/>
    <property type="match status" value="1"/>
</dbReference>
<feature type="domain" description="RCK C-terminal" evidence="8">
    <location>
        <begin position="180"/>
        <end position="258"/>
    </location>
</feature>
<evidence type="ECO:0000256" key="1">
    <source>
        <dbReference type="ARBA" id="ARBA00004651"/>
    </source>
</evidence>
<gene>
    <name evidence="9" type="primary">aspT</name>
    <name evidence="9" type="ORF">KBTEX_00677</name>
</gene>
<name>A0A5B8R623_9ZZZZ</name>
<dbReference type="Pfam" id="PF06826">
    <property type="entry name" value="Asp-Al_Ex"/>
    <property type="match status" value="2"/>
</dbReference>
<keyword evidence="6 7" id="KW-0472">Membrane</keyword>
<feature type="domain" description="RCK C-terminal" evidence="8">
    <location>
        <begin position="264"/>
        <end position="348"/>
    </location>
</feature>
<feature type="transmembrane region" description="Helical" evidence="7">
    <location>
        <begin position="359"/>
        <end position="379"/>
    </location>
</feature>
<dbReference type="SUPFAM" id="SSF116726">
    <property type="entry name" value="TrkA C-terminal domain-like"/>
    <property type="match status" value="2"/>
</dbReference>
<evidence type="ECO:0000256" key="4">
    <source>
        <dbReference type="ARBA" id="ARBA00022692"/>
    </source>
</evidence>
<dbReference type="Gene3D" id="3.30.70.1450">
    <property type="entry name" value="Regulator of K+ conductance, C-terminal domain"/>
    <property type="match status" value="1"/>
</dbReference>
<feature type="transmembrane region" description="Helical" evidence="7">
    <location>
        <begin position="102"/>
        <end position="132"/>
    </location>
</feature>
<dbReference type="GO" id="GO:0006813">
    <property type="term" value="P:potassium ion transport"/>
    <property type="evidence" value="ECO:0007669"/>
    <property type="project" value="InterPro"/>
</dbReference>
<dbReference type="PROSITE" id="PS51202">
    <property type="entry name" value="RCK_C"/>
    <property type="match status" value="2"/>
</dbReference>
<dbReference type="GO" id="GO:0008324">
    <property type="term" value="F:monoatomic cation transmembrane transporter activity"/>
    <property type="evidence" value="ECO:0007669"/>
    <property type="project" value="InterPro"/>
</dbReference>
<feature type="transmembrane region" description="Helical" evidence="7">
    <location>
        <begin position="70"/>
        <end position="90"/>
    </location>
</feature>
<dbReference type="InterPro" id="IPR006512">
    <property type="entry name" value="YidE_YbjL"/>
</dbReference>
<evidence type="ECO:0000256" key="3">
    <source>
        <dbReference type="ARBA" id="ARBA00022475"/>
    </source>
</evidence>
<proteinExistence type="predicted"/>
<keyword evidence="4 7" id="KW-0812">Transmembrane</keyword>
<feature type="transmembrane region" description="Helical" evidence="7">
    <location>
        <begin position="39"/>
        <end position="58"/>
    </location>
</feature>
<reference evidence="9" key="1">
    <citation type="submission" date="2019-06" db="EMBL/GenBank/DDBJ databases">
        <authorList>
            <person name="Murdoch R.W."/>
            <person name="Fathepure B."/>
        </authorList>
    </citation>
    <scope>NUCLEOTIDE SEQUENCE</scope>
</reference>
<dbReference type="EMBL" id="MN079083">
    <property type="protein sequence ID" value="QEA04369.1"/>
    <property type="molecule type" value="Genomic_DNA"/>
</dbReference>
<accession>A0A5B8R623</accession>
<dbReference type="AlphaFoldDB" id="A0A5B8R623"/>
<keyword evidence="5 7" id="KW-1133">Transmembrane helix</keyword>
<evidence type="ECO:0000256" key="5">
    <source>
        <dbReference type="ARBA" id="ARBA00022989"/>
    </source>
</evidence>
<feature type="transmembrane region" description="Helical" evidence="7">
    <location>
        <begin position="450"/>
        <end position="475"/>
    </location>
</feature>
<dbReference type="PANTHER" id="PTHR30445:SF3">
    <property type="entry name" value="TRANSPORT PROTEIN YIDE-RELATED"/>
    <property type="match status" value="1"/>
</dbReference>
<organism evidence="9">
    <name type="scientific">uncultured organism</name>
    <dbReference type="NCBI Taxonomy" id="155900"/>
    <lineage>
        <taxon>unclassified sequences</taxon>
        <taxon>environmental samples</taxon>
    </lineage>
</organism>
<feature type="transmembrane region" description="Helical" evidence="7">
    <location>
        <begin position="514"/>
        <end position="537"/>
    </location>
</feature>
<keyword evidence="3" id="KW-1003">Cell membrane</keyword>
<feature type="transmembrane region" description="Helical" evidence="7">
    <location>
        <begin position="12"/>
        <end position="32"/>
    </location>
</feature>
<evidence type="ECO:0000313" key="9">
    <source>
        <dbReference type="EMBL" id="QEA04369.1"/>
    </source>
</evidence>
<feature type="transmembrane region" description="Helical" evidence="7">
    <location>
        <begin position="385"/>
        <end position="404"/>
    </location>
</feature>
<dbReference type="PANTHER" id="PTHR30445">
    <property type="entry name" value="K(+)_H(+) ANTIPORTER SUBUNIT KHTT"/>
    <property type="match status" value="1"/>
</dbReference>
<dbReference type="InterPro" id="IPR036721">
    <property type="entry name" value="RCK_C_sf"/>
</dbReference>
<evidence type="ECO:0000256" key="7">
    <source>
        <dbReference type="SAM" id="Phobius"/>
    </source>
</evidence>
<dbReference type="InterPro" id="IPR006037">
    <property type="entry name" value="RCK_C"/>
</dbReference>
<comment type="subcellular location">
    <subcellularLocation>
        <location evidence="1">Cell membrane</location>
        <topology evidence="1">Multi-pass membrane protein</topology>
    </subcellularLocation>
</comment>
<dbReference type="GO" id="GO:0005886">
    <property type="term" value="C:plasma membrane"/>
    <property type="evidence" value="ECO:0007669"/>
    <property type="project" value="UniProtKB-SubCell"/>
</dbReference>
<evidence type="ECO:0000256" key="6">
    <source>
        <dbReference type="ARBA" id="ARBA00023136"/>
    </source>
</evidence>